<proteinExistence type="predicted"/>
<organism evidence="2 3">
    <name type="scientific">Triplophysa rosa</name>
    <name type="common">Cave loach</name>
    <dbReference type="NCBI Taxonomy" id="992332"/>
    <lineage>
        <taxon>Eukaryota</taxon>
        <taxon>Metazoa</taxon>
        <taxon>Chordata</taxon>
        <taxon>Craniata</taxon>
        <taxon>Vertebrata</taxon>
        <taxon>Euteleostomi</taxon>
        <taxon>Actinopterygii</taxon>
        <taxon>Neopterygii</taxon>
        <taxon>Teleostei</taxon>
        <taxon>Ostariophysi</taxon>
        <taxon>Cypriniformes</taxon>
        <taxon>Nemacheilidae</taxon>
        <taxon>Triplophysa</taxon>
    </lineage>
</organism>
<protein>
    <recommendedName>
        <fullName evidence="4">Mesenteric estrogen-dependent adipogenesis protein</fullName>
    </recommendedName>
</protein>
<evidence type="ECO:0000256" key="1">
    <source>
        <dbReference type="SAM" id="MobiDB-lite"/>
    </source>
</evidence>
<feature type="compositionally biased region" description="Basic and acidic residues" evidence="1">
    <location>
        <begin position="17"/>
        <end position="33"/>
    </location>
</feature>
<name>A0A9W7WAI5_TRIRA</name>
<dbReference type="GO" id="GO:0005737">
    <property type="term" value="C:cytoplasm"/>
    <property type="evidence" value="ECO:0007669"/>
    <property type="project" value="TreeGrafter"/>
</dbReference>
<feature type="compositionally biased region" description="Polar residues" evidence="1">
    <location>
        <begin position="34"/>
        <end position="50"/>
    </location>
</feature>
<feature type="region of interest" description="Disordered" evidence="1">
    <location>
        <begin position="17"/>
        <end position="50"/>
    </location>
</feature>
<dbReference type="AlphaFoldDB" id="A0A9W7WAI5"/>
<feature type="non-terminal residue" evidence="2">
    <location>
        <position position="259"/>
    </location>
</feature>
<accession>A0A9W7WAI5</accession>
<comment type="caution">
    <text evidence="2">The sequence shown here is derived from an EMBL/GenBank/DDBJ whole genome shotgun (WGS) entry which is preliminary data.</text>
</comment>
<dbReference type="EMBL" id="JAFHDT010000022">
    <property type="protein sequence ID" value="KAI7793697.1"/>
    <property type="molecule type" value="Genomic_DNA"/>
</dbReference>
<dbReference type="PANTHER" id="PTHR33769:SF3">
    <property type="entry name" value="MESENTERIC ESTROGEN-DEPENDENT ADIPOGENESIS PROTEIN"/>
    <property type="match status" value="1"/>
</dbReference>
<gene>
    <name evidence="2" type="ORF">IRJ41_025230</name>
</gene>
<dbReference type="InterPro" id="IPR043460">
    <property type="entry name" value="MEDAG/TEX26"/>
</dbReference>
<dbReference type="Proteomes" id="UP001059041">
    <property type="component" value="Linkage Group LG22"/>
</dbReference>
<reference evidence="2" key="1">
    <citation type="submission" date="2021-02" db="EMBL/GenBank/DDBJ databases">
        <title>Comparative genomics reveals that relaxation of natural selection precedes convergent phenotypic evolution of cavefish.</title>
        <authorList>
            <person name="Peng Z."/>
        </authorList>
    </citation>
    <scope>NUCLEOTIDE SEQUENCE</scope>
    <source>
        <tissue evidence="2">Muscle</tissue>
    </source>
</reference>
<dbReference type="PANTHER" id="PTHR33769">
    <property type="entry name" value="TESTIS-EXPRESSED PROTEIN 26 ISOFORM X3"/>
    <property type="match status" value="1"/>
</dbReference>
<evidence type="ECO:0008006" key="4">
    <source>
        <dbReference type="Google" id="ProtNLM"/>
    </source>
</evidence>
<keyword evidence="3" id="KW-1185">Reference proteome</keyword>
<sequence>TQFWKLLTLDFINAPHAHEPRQKSTDELEKRSDPSTAGCSEPQVNMGENNNSPFVMDVVEIEKFLSNPPQGFSVEHRAVYRLVKSDPKQSCVFIDEFQSSKGKVIFCQSPGRKITVRNLGEYTNLRNQLLSKRIYVLVSACATKPAKVQEKRRVNDPALGLYVVVINGCHPMIRWEMEKGLDSTISSVAGESYTVNVDIRDALQACVGENLRILIDGEKVKPSWKDTHFTINYHSDALFDFPYWFGLSKREFKISYCGR</sequence>
<evidence type="ECO:0000313" key="3">
    <source>
        <dbReference type="Proteomes" id="UP001059041"/>
    </source>
</evidence>
<evidence type="ECO:0000313" key="2">
    <source>
        <dbReference type="EMBL" id="KAI7793697.1"/>
    </source>
</evidence>